<organism evidence="2 3">
    <name type="scientific">Actinoallomurus spadix</name>
    <dbReference type="NCBI Taxonomy" id="79912"/>
    <lineage>
        <taxon>Bacteria</taxon>
        <taxon>Bacillati</taxon>
        <taxon>Actinomycetota</taxon>
        <taxon>Actinomycetes</taxon>
        <taxon>Streptosporangiales</taxon>
        <taxon>Thermomonosporaceae</taxon>
        <taxon>Actinoallomurus</taxon>
    </lineage>
</organism>
<feature type="compositionally biased region" description="Basic and acidic residues" evidence="1">
    <location>
        <begin position="164"/>
        <end position="184"/>
    </location>
</feature>
<feature type="region of interest" description="Disordered" evidence="1">
    <location>
        <begin position="146"/>
        <end position="220"/>
    </location>
</feature>
<evidence type="ECO:0000256" key="1">
    <source>
        <dbReference type="SAM" id="MobiDB-lite"/>
    </source>
</evidence>
<dbReference type="InterPro" id="IPR046036">
    <property type="entry name" value="DUF5994"/>
</dbReference>
<dbReference type="EMBL" id="BAAABM010000041">
    <property type="protein sequence ID" value="GAA0349806.1"/>
    <property type="molecule type" value="Genomic_DNA"/>
</dbReference>
<sequence length="265" mass="27807">MPTLLSHRTPLNAVASALPVVDSPVRLGLDPVRAGRGSLDGAWWPYSQDAAAELPGLIAAVDQRLGRTTLRICLHTDAWEHVPGCIPARGRQIEVGRLYGTDPRLVTLMFAGTDAVNLVTMPSDRTGGPVAAGFGTAFGGTFDLRPLDLSHHRPPSASSGLGTPDRHGSAGDENDTADRDDDHRAHHVLARASPAVTRTVPETAGGRLAGTRHPSSRGAPRVTIVDTAPFGRADPSAPTTIQLSGEIDRFTGPALARGFAERPVA</sequence>
<dbReference type="Pfam" id="PF19457">
    <property type="entry name" value="DUF5994"/>
    <property type="match status" value="1"/>
</dbReference>
<keyword evidence="3" id="KW-1185">Reference proteome</keyword>
<proteinExistence type="predicted"/>
<accession>A0ABP3GQJ9</accession>
<evidence type="ECO:0000313" key="2">
    <source>
        <dbReference type="EMBL" id="GAA0349806.1"/>
    </source>
</evidence>
<reference evidence="3" key="1">
    <citation type="journal article" date="2019" name="Int. J. Syst. Evol. Microbiol.">
        <title>The Global Catalogue of Microorganisms (GCM) 10K type strain sequencing project: providing services to taxonomists for standard genome sequencing and annotation.</title>
        <authorList>
            <consortium name="The Broad Institute Genomics Platform"/>
            <consortium name="The Broad Institute Genome Sequencing Center for Infectious Disease"/>
            <person name="Wu L."/>
            <person name="Ma J."/>
        </authorList>
    </citation>
    <scope>NUCLEOTIDE SEQUENCE [LARGE SCALE GENOMIC DNA]</scope>
    <source>
        <strain evidence="3">JCM 3146</strain>
    </source>
</reference>
<dbReference type="Proteomes" id="UP001501822">
    <property type="component" value="Unassembled WGS sequence"/>
</dbReference>
<name>A0ABP3GQJ9_9ACTN</name>
<protein>
    <submittedName>
        <fullName evidence="2">Uncharacterized protein</fullName>
    </submittedName>
</protein>
<comment type="caution">
    <text evidence="2">The sequence shown here is derived from an EMBL/GenBank/DDBJ whole genome shotgun (WGS) entry which is preliminary data.</text>
</comment>
<evidence type="ECO:0000313" key="3">
    <source>
        <dbReference type="Proteomes" id="UP001501822"/>
    </source>
</evidence>
<gene>
    <name evidence="2" type="ORF">GCM10010151_44380</name>
</gene>